<keyword evidence="4 7" id="KW-0274">FAD</keyword>
<dbReference type="PANTHER" id="PTHR42807:SF1">
    <property type="entry name" value="GLUTARYL-COA DEHYDROGENASE, MITOCHONDRIAL"/>
    <property type="match status" value="1"/>
</dbReference>
<proteinExistence type="inferred from homology"/>
<evidence type="ECO:0000256" key="7">
    <source>
        <dbReference type="RuleBase" id="RU362125"/>
    </source>
</evidence>
<evidence type="ECO:0000256" key="6">
    <source>
        <dbReference type="ARBA" id="ARBA00023002"/>
    </source>
</evidence>
<dbReference type="HOGENOM" id="CLU_018204_8_0_11"/>
<keyword evidence="6 7" id="KW-0560">Oxidoreductase</keyword>
<dbReference type="InterPro" id="IPR009075">
    <property type="entry name" value="AcylCo_DH/oxidase_C"/>
</dbReference>
<dbReference type="InterPro" id="IPR009100">
    <property type="entry name" value="AcylCoA_DH/oxidase_NM_dom_sf"/>
</dbReference>
<dbReference type="GO" id="GO:0046949">
    <property type="term" value="P:fatty-acyl-CoA biosynthetic process"/>
    <property type="evidence" value="ECO:0007669"/>
    <property type="project" value="TreeGrafter"/>
</dbReference>
<dbReference type="PANTHER" id="PTHR42807">
    <property type="entry name" value="GLUTARYL-COA DEHYDROGENASE, MITOCHONDRIAL"/>
    <property type="match status" value="1"/>
</dbReference>
<evidence type="ECO:0000256" key="1">
    <source>
        <dbReference type="ARBA" id="ARBA00001974"/>
    </source>
</evidence>
<dbReference type="GeneID" id="96608933"/>
<keyword evidence="9" id="KW-1185">Reference proteome</keyword>
<dbReference type="GO" id="GO:0000062">
    <property type="term" value="F:fatty-acyl-CoA binding"/>
    <property type="evidence" value="ECO:0007669"/>
    <property type="project" value="TreeGrafter"/>
</dbReference>
<dbReference type="GO" id="GO:0050660">
    <property type="term" value="F:flavin adenine dinucleotide binding"/>
    <property type="evidence" value="ECO:0007669"/>
    <property type="project" value="InterPro"/>
</dbReference>
<dbReference type="KEGG" id="psim:KR76_08380"/>
<dbReference type="InterPro" id="IPR013786">
    <property type="entry name" value="AcylCoA_DH/ox_N"/>
</dbReference>
<dbReference type="Pfam" id="PF02771">
    <property type="entry name" value="Acyl-CoA_dh_N"/>
    <property type="match status" value="1"/>
</dbReference>
<dbReference type="InterPro" id="IPR036250">
    <property type="entry name" value="AcylCo_DH-like_C"/>
</dbReference>
<dbReference type="SUPFAM" id="SSF56645">
    <property type="entry name" value="Acyl-CoA dehydrogenase NM domain-like"/>
    <property type="match status" value="1"/>
</dbReference>
<dbReference type="SUPFAM" id="SSF47203">
    <property type="entry name" value="Acyl-CoA dehydrogenase C-terminal domain-like"/>
    <property type="match status" value="1"/>
</dbReference>
<dbReference type="EC" id="1.3.8.6" evidence="8"/>
<evidence type="ECO:0000256" key="2">
    <source>
        <dbReference type="ARBA" id="ARBA00009347"/>
    </source>
</evidence>
<dbReference type="GO" id="GO:0004361">
    <property type="term" value="F:glutaryl-CoA dehydrogenase activity"/>
    <property type="evidence" value="ECO:0007669"/>
    <property type="project" value="UniProtKB-EC"/>
</dbReference>
<reference evidence="8 9" key="1">
    <citation type="journal article" date="2015" name="Genome Announc.">
        <title>Complete Genome Sequence of Steroid-Transforming Nocardioides simplex VKM Ac-2033D.</title>
        <authorList>
            <person name="Shtratnikova V.Y."/>
            <person name="Schelkunov M.I."/>
            <person name="Pekov Y.A."/>
            <person name="Fokina V.V."/>
            <person name="Logacheva M.D."/>
            <person name="Sokolov S.L."/>
            <person name="Bragin E.Y."/>
            <person name="Ashapkin V.V."/>
            <person name="Donova M.V."/>
        </authorList>
    </citation>
    <scope>NUCLEOTIDE SEQUENCE [LARGE SCALE GENOMIC DNA]</scope>
    <source>
        <strain evidence="8 9">VKM Ac-2033D</strain>
    </source>
</reference>
<dbReference type="FunFam" id="1.10.540.10:FF:000026">
    <property type="entry name" value="Acyl-CoA dehydrogenase medium chain"/>
    <property type="match status" value="1"/>
</dbReference>
<protein>
    <submittedName>
        <fullName evidence="8">Glutaryl-CoA dehydrogenase</fullName>
        <ecNumber evidence="8">1.3.8.6</ecNumber>
    </submittedName>
</protein>
<dbReference type="Pfam" id="PF00441">
    <property type="entry name" value="Acyl-CoA_dh_1"/>
    <property type="match status" value="1"/>
</dbReference>
<keyword evidence="5" id="KW-0809">Transit peptide</keyword>
<evidence type="ECO:0000256" key="5">
    <source>
        <dbReference type="ARBA" id="ARBA00022946"/>
    </source>
</evidence>
<comment type="similarity">
    <text evidence="2 7">Belongs to the acyl-CoA dehydrogenase family.</text>
</comment>
<dbReference type="InterPro" id="IPR006091">
    <property type="entry name" value="Acyl-CoA_Oxase/DH_mid-dom"/>
</dbReference>
<dbReference type="AlphaFoldDB" id="A0A0A1DJK0"/>
<name>A0A0A1DJK0_NOCSI</name>
<evidence type="ECO:0000256" key="4">
    <source>
        <dbReference type="ARBA" id="ARBA00022827"/>
    </source>
</evidence>
<dbReference type="OrthoDB" id="142556at2"/>
<evidence type="ECO:0000313" key="9">
    <source>
        <dbReference type="Proteomes" id="UP000030300"/>
    </source>
</evidence>
<dbReference type="GO" id="GO:0033539">
    <property type="term" value="P:fatty acid beta-oxidation using acyl-CoA dehydrogenase"/>
    <property type="evidence" value="ECO:0007669"/>
    <property type="project" value="TreeGrafter"/>
</dbReference>
<dbReference type="InterPro" id="IPR046373">
    <property type="entry name" value="Acyl-CoA_Oxase/DH_mid-dom_sf"/>
</dbReference>
<dbReference type="Gene3D" id="1.10.540.10">
    <property type="entry name" value="Acyl-CoA dehydrogenase/oxidase, N-terminal domain"/>
    <property type="match status" value="1"/>
</dbReference>
<dbReference type="EMBL" id="CP009896">
    <property type="protein sequence ID" value="AIY16783.1"/>
    <property type="molecule type" value="Genomic_DNA"/>
</dbReference>
<gene>
    <name evidence="8" type="ORF">KR76_08380</name>
</gene>
<dbReference type="eggNOG" id="COG1960">
    <property type="taxonomic scope" value="Bacteria"/>
</dbReference>
<evidence type="ECO:0000313" key="8">
    <source>
        <dbReference type="EMBL" id="AIY16783.1"/>
    </source>
</evidence>
<sequence length="388" mass="41984">MPTTPFGLFDIDSLLSDEERAMRDTVRHYVEKSVKPHLAEWYDDARIPARELARELGDLGVLGMHLEGYGCAGTSATAYGLACLELEAADSGLRSLVSVQGSLAMFAIWKWGSEEHKQEWLPRMAAGEAIGCFGLTEPDFGSNPAGMRTRAVRDGDAWVLTGNKMWITNGSVADVAVVWAQTDEGIRGFVVPTDTPGFSAPEIKRKLSLRASVTSELVLDGVRLPDSAAFPEVRGLRGPLSCLDEARFGIVFGALGAARDCLETAIAYAQQREIFDKPLAGYQLTQAKLADMSLELGKGMLLALHLGRLKDAGRLVPEQISLGKLNSVREAIAIARECRTILGAAGITLEYPILRHANNLESVLTYEGTSEVHQLVIGRALTGEAAFR</sequence>
<evidence type="ECO:0000256" key="3">
    <source>
        <dbReference type="ARBA" id="ARBA00022630"/>
    </source>
</evidence>
<dbReference type="InterPro" id="IPR052033">
    <property type="entry name" value="Glutaryl-CoA_DH_mitochondrial"/>
</dbReference>
<dbReference type="Gene3D" id="2.40.110.10">
    <property type="entry name" value="Butyryl-CoA Dehydrogenase, subunit A, domain 2"/>
    <property type="match status" value="1"/>
</dbReference>
<organism evidence="8 9">
    <name type="scientific">Nocardioides simplex</name>
    <name type="common">Arthrobacter simplex</name>
    <dbReference type="NCBI Taxonomy" id="2045"/>
    <lineage>
        <taxon>Bacteria</taxon>
        <taxon>Bacillati</taxon>
        <taxon>Actinomycetota</taxon>
        <taxon>Actinomycetes</taxon>
        <taxon>Propionibacteriales</taxon>
        <taxon>Nocardioidaceae</taxon>
        <taxon>Pimelobacter</taxon>
    </lineage>
</organism>
<comment type="cofactor">
    <cofactor evidence="1 7">
        <name>FAD</name>
        <dbReference type="ChEBI" id="CHEBI:57692"/>
    </cofactor>
</comment>
<dbReference type="RefSeq" id="WP_038677710.1">
    <property type="nucleotide sequence ID" value="NZ_BJMC01000007.1"/>
</dbReference>
<dbReference type="Proteomes" id="UP000030300">
    <property type="component" value="Chromosome"/>
</dbReference>
<dbReference type="Pfam" id="PF02770">
    <property type="entry name" value="Acyl-CoA_dh_M"/>
    <property type="match status" value="1"/>
</dbReference>
<dbReference type="InterPro" id="IPR037069">
    <property type="entry name" value="AcylCoA_DH/ox_N_sf"/>
</dbReference>
<accession>A0A0A1DJK0</accession>
<keyword evidence="3 7" id="KW-0285">Flavoprotein</keyword>
<dbReference type="Gene3D" id="1.20.140.10">
    <property type="entry name" value="Butyryl-CoA Dehydrogenase, subunit A, domain 3"/>
    <property type="match status" value="1"/>
</dbReference>
<dbReference type="STRING" id="2045.KR76_08380"/>